<name>A0ABV2HE01_9HYPH</name>
<sequence length="61" mass="6740">MTLKAVRIDKSLQRLFGGGIGLSLEEGKTIVTALQSAVVAHGTETHSLFRRVCLDCRRRSR</sequence>
<evidence type="ECO:0000313" key="1">
    <source>
        <dbReference type="EMBL" id="MET3588771.1"/>
    </source>
</evidence>
<proteinExistence type="predicted"/>
<keyword evidence="2" id="KW-1185">Reference proteome</keyword>
<organism evidence="1 2">
    <name type="scientific">Pseudorhizobium tarimense</name>
    <dbReference type="NCBI Taxonomy" id="1079109"/>
    <lineage>
        <taxon>Bacteria</taxon>
        <taxon>Pseudomonadati</taxon>
        <taxon>Pseudomonadota</taxon>
        <taxon>Alphaproteobacteria</taxon>
        <taxon>Hyphomicrobiales</taxon>
        <taxon>Rhizobiaceae</taxon>
        <taxon>Rhizobium/Agrobacterium group</taxon>
        <taxon>Pseudorhizobium</taxon>
    </lineage>
</organism>
<dbReference type="EMBL" id="JBEPLJ010000032">
    <property type="protein sequence ID" value="MET3588771.1"/>
    <property type="molecule type" value="Genomic_DNA"/>
</dbReference>
<accession>A0ABV2HE01</accession>
<protein>
    <submittedName>
        <fullName evidence="1">Uncharacterized protein</fullName>
    </submittedName>
</protein>
<reference evidence="1 2" key="1">
    <citation type="submission" date="2024-06" db="EMBL/GenBank/DDBJ databases">
        <title>Genomic Encyclopedia of Type Strains, Phase IV (KMG-IV): sequencing the most valuable type-strain genomes for metagenomic binning, comparative biology and taxonomic classification.</title>
        <authorList>
            <person name="Goeker M."/>
        </authorList>
    </citation>
    <scope>NUCLEOTIDE SEQUENCE [LARGE SCALE GENOMIC DNA]</scope>
    <source>
        <strain evidence="1 2">DSM 105042</strain>
    </source>
</reference>
<gene>
    <name evidence="1" type="ORF">ABID21_004910</name>
</gene>
<dbReference type="Proteomes" id="UP001549031">
    <property type="component" value="Unassembled WGS sequence"/>
</dbReference>
<evidence type="ECO:0000313" key="2">
    <source>
        <dbReference type="Proteomes" id="UP001549031"/>
    </source>
</evidence>
<comment type="caution">
    <text evidence="1">The sequence shown here is derived from an EMBL/GenBank/DDBJ whole genome shotgun (WGS) entry which is preliminary data.</text>
</comment>